<dbReference type="RefSeq" id="WP_344556273.1">
    <property type="nucleotide sequence ID" value="NZ_BAAATG010000006.1"/>
</dbReference>
<feature type="region of interest" description="Disordered" evidence="1">
    <location>
        <begin position="203"/>
        <end position="222"/>
    </location>
</feature>
<evidence type="ECO:0008006" key="4">
    <source>
        <dbReference type="Google" id="ProtNLM"/>
    </source>
</evidence>
<keyword evidence="3" id="KW-1185">Reference proteome</keyword>
<name>A0ABW0DTA7_9ACTN</name>
<accession>A0ABW0DTA7</accession>
<gene>
    <name evidence="2" type="ORF">ACFPWV_15320</name>
</gene>
<reference evidence="3" key="1">
    <citation type="journal article" date="2019" name="Int. J. Syst. Evol. Microbiol.">
        <title>The Global Catalogue of Microorganisms (GCM) 10K type strain sequencing project: providing services to taxonomists for standard genome sequencing and annotation.</title>
        <authorList>
            <consortium name="The Broad Institute Genomics Platform"/>
            <consortium name="The Broad Institute Genome Sequencing Center for Infectious Disease"/>
            <person name="Wu L."/>
            <person name="Ma J."/>
        </authorList>
    </citation>
    <scope>NUCLEOTIDE SEQUENCE [LARGE SCALE GENOMIC DNA]</scope>
    <source>
        <strain evidence="3">CGMCC 4.7131</strain>
    </source>
</reference>
<comment type="caution">
    <text evidence="2">The sequence shown here is derived from an EMBL/GenBank/DDBJ whole genome shotgun (WGS) entry which is preliminary data.</text>
</comment>
<proteinExistence type="predicted"/>
<protein>
    <recommendedName>
        <fullName evidence="4">Restriction endonuclease</fullName>
    </recommendedName>
</protein>
<dbReference type="Proteomes" id="UP001596035">
    <property type="component" value="Unassembled WGS sequence"/>
</dbReference>
<evidence type="ECO:0000313" key="3">
    <source>
        <dbReference type="Proteomes" id="UP001596035"/>
    </source>
</evidence>
<evidence type="ECO:0000313" key="2">
    <source>
        <dbReference type="EMBL" id="MFC5241272.1"/>
    </source>
</evidence>
<evidence type="ECO:0000256" key="1">
    <source>
        <dbReference type="SAM" id="MobiDB-lite"/>
    </source>
</evidence>
<dbReference type="EMBL" id="JBHSKN010000014">
    <property type="protein sequence ID" value="MFC5241272.1"/>
    <property type="molecule type" value="Genomic_DNA"/>
</dbReference>
<organism evidence="2 3">
    <name type="scientific">Streptomyces atrovirens</name>
    <dbReference type="NCBI Taxonomy" id="285556"/>
    <lineage>
        <taxon>Bacteria</taxon>
        <taxon>Bacillati</taxon>
        <taxon>Actinomycetota</taxon>
        <taxon>Actinomycetes</taxon>
        <taxon>Kitasatosporales</taxon>
        <taxon>Streptomycetaceae</taxon>
        <taxon>Streptomyces</taxon>
    </lineage>
</organism>
<sequence>MPESVPVRCPACRRSHRYTAPSYPCACGAPVTPPLDLDGVAGPAGHRSWDEEWVAVRCGRCGRRGEWPRPELGCPCGTVLLIPVAGPRAPAPAVRPEASAARPARDADRDAVTAAVLHLRRLGHEDVRRTGRRSPSGVELAGRGVLAQVGPSARPATPRDVECLWLTAMTESAVCLYLTVAGYTEEARARADTLDVPLFLLGPTGTPRPVNGPAEALDTDGS</sequence>